<evidence type="ECO:0000313" key="2">
    <source>
        <dbReference type="Proteomes" id="UP000775213"/>
    </source>
</evidence>
<dbReference type="AlphaFoldDB" id="A0AAV7GTM0"/>
<dbReference type="Proteomes" id="UP000775213">
    <property type="component" value="Unassembled WGS sequence"/>
</dbReference>
<organism evidence="1 2">
    <name type="scientific">Dendrobium chrysotoxum</name>
    <name type="common">Orchid</name>
    <dbReference type="NCBI Taxonomy" id="161865"/>
    <lineage>
        <taxon>Eukaryota</taxon>
        <taxon>Viridiplantae</taxon>
        <taxon>Streptophyta</taxon>
        <taxon>Embryophyta</taxon>
        <taxon>Tracheophyta</taxon>
        <taxon>Spermatophyta</taxon>
        <taxon>Magnoliopsida</taxon>
        <taxon>Liliopsida</taxon>
        <taxon>Asparagales</taxon>
        <taxon>Orchidaceae</taxon>
        <taxon>Epidendroideae</taxon>
        <taxon>Malaxideae</taxon>
        <taxon>Dendrobiinae</taxon>
        <taxon>Dendrobium</taxon>
    </lineage>
</organism>
<evidence type="ECO:0000313" key="1">
    <source>
        <dbReference type="EMBL" id="KAH0458600.1"/>
    </source>
</evidence>
<reference evidence="1 2" key="1">
    <citation type="journal article" date="2021" name="Hortic Res">
        <title>Chromosome-scale assembly of the Dendrobium chrysotoxum genome enhances the understanding of orchid evolution.</title>
        <authorList>
            <person name="Zhang Y."/>
            <person name="Zhang G.Q."/>
            <person name="Zhang D."/>
            <person name="Liu X.D."/>
            <person name="Xu X.Y."/>
            <person name="Sun W.H."/>
            <person name="Yu X."/>
            <person name="Zhu X."/>
            <person name="Wang Z.W."/>
            <person name="Zhao X."/>
            <person name="Zhong W.Y."/>
            <person name="Chen H."/>
            <person name="Yin W.L."/>
            <person name="Huang T."/>
            <person name="Niu S.C."/>
            <person name="Liu Z.J."/>
        </authorList>
    </citation>
    <scope>NUCLEOTIDE SEQUENCE [LARGE SCALE GENOMIC DNA]</scope>
    <source>
        <strain evidence="1">Lindl</strain>
    </source>
</reference>
<sequence length="97" mass="11474">MMPKFFGILGKIDWLGFRKLHFRLDHRGGKGRNLYLLKCLILRVSCCNVNSPSLYLIQFTEYYSTGQCSYVAYVEGRYSAQTMKMRSQLWLSRARQY</sequence>
<accession>A0AAV7GTM0</accession>
<comment type="caution">
    <text evidence="1">The sequence shown here is derived from an EMBL/GenBank/DDBJ whole genome shotgun (WGS) entry which is preliminary data.</text>
</comment>
<proteinExistence type="predicted"/>
<gene>
    <name evidence="1" type="ORF">IEQ34_011414</name>
</gene>
<keyword evidence="2" id="KW-1185">Reference proteome</keyword>
<protein>
    <submittedName>
        <fullName evidence="1">Uncharacterized protein</fullName>
    </submittedName>
</protein>
<name>A0AAV7GTM0_DENCH</name>
<dbReference type="EMBL" id="JAGFBR010000011">
    <property type="protein sequence ID" value="KAH0458600.1"/>
    <property type="molecule type" value="Genomic_DNA"/>
</dbReference>